<keyword evidence="3" id="KW-1185">Reference proteome</keyword>
<evidence type="ECO:0000259" key="1">
    <source>
        <dbReference type="Pfam" id="PF04230"/>
    </source>
</evidence>
<dbReference type="PANTHER" id="PTHR36836">
    <property type="entry name" value="COLANIC ACID BIOSYNTHESIS PROTEIN WCAK"/>
    <property type="match status" value="1"/>
</dbReference>
<organism evidence="2 3">
    <name type="scientific">Paenibacillus germinis</name>
    <dbReference type="NCBI Taxonomy" id="2654979"/>
    <lineage>
        <taxon>Bacteria</taxon>
        <taxon>Bacillati</taxon>
        <taxon>Bacillota</taxon>
        <taxon>Bacilli</taxon>
        <taxon>Bacillales</taxon>
        <taxon>Paenibacillaceae</taxon>
        <taxon>Paenibacillus</taxon>
    </lineage>
</organism>
<evidence type="ECO:0000313" key="2">
    <source>
        <dbReference type="EMBL" id="NOU88313.1"/>
    </source>
</evidence>
<evidence type="ECO:0000313" key="3">
    <source>
        <dbReference type="Proteomes" id="UP000658690"/>
    </source>
</evidence>
<dbReference type="Pfam" id="PF04230">
    <property type="entry name" value="PS_pyruv_trans"/>
    <property type="match status" value="1"/>
</dbReference>
<dbReference type="GO" id="GO:0016740">
    <property type="term" value="F:transferase activity"/>
    <property type="evidence" value="ECO:0007669"/>
    <property type="project" value="UniProtKB-KW"/>
</dbReference>
<dbReference type="PANTHER" id="PTHR36836:SF1">
    <property type="entry name" value="COLANIC ACID BIOSYNTHESIS PROTEIN WCAK"/>
    <property type="match status" value="1"/>
</dbReference>
<sequence>MNILGGDVVNQHKREEIDKGRAPRILLRSSWQVVNIGDIAHTPGVLTLLEQYLPNAEVILWASPDLTQEVMDMEHKRFPSLRIIKGSMDSNGQTTSEELADAVSWCDFLLHGSGPYLVANEDVQAFVAATGKPFGVFGITYSGNPVEEDMLNKAEFVYFRDSVSLAKAKEIGIACPVMDFGPDGAFSVDLRDDEKAEQFLQKSGLQEGGYLCCIPKLRFTPYWKIRNSPFNEERHQRNEQMKEHDHVLLREAITAIVRETDMKILLCPEDSTQMEVGKEMIFDKLPEDVRAHVIWREKFWLTDEALSVYVRSTGLFGNEMHSPIMCIGNGIPAVVCRWEEQTSKGYMWRDIGLGDWLFDLDSEVDRSKLVAAVLGMAQHPDKAKRKALAARNYVVQSQMRMVETLQESLRKSAPLEATRKGNSWHQGDL</sequence>
<accession>A0ABX1Z8U8</accession>
<feature type="domain" description="Polysaccharide pyruvyl transferase" evidence="1">
    <location>
        <begin position="35"/>
        <end position="338"/>
    </location>
</feature>
<proteinExistence type="predicted"/>
<comment type="caution">
    <text evidence="2">The sequence shown here is derived from an EMBL/GenBank/DDBJ whole genome shotgun (WGS) entry which is preliminary data.</text>
</comment>
<dbReference type="Proteomes" id="UP000658690">
    <property type="component" value="Unassembled WGS sequence"/>
</dbReference>
<protein>
    <submittedName>
        <fullName evidence="2">Polysaccharide pyruvyl transferase family protein</fullName>
    </submittedName>
</protein>
<dbReference type="InterPro" id="IPR007345">
    <property type="entry name" value="Polysacch_pyruvyl_Trfase"/>
</dbReference>
<dbReference type="EMBL" id="WHOC01000107">
    <property type="protein sequence ID" value="NOU88313.1"/>
    <property type="molecule type" value="Genomic_DNA"/>
</dbReference>
<gene>
    <name evidence="2" type="ORF">GC102_21485</name>
</gene>
<keyword evidence="2" id="KW-0808">Transferase</keyword>
<reference evidence="2 3" key="1">
    <citation type="submission" date="2019-10" db="EMBL/GenBank/DDBJ databases">
        <title>Description of Paenibacillus choica sp. nov.</title>
        <authorList>
            <person name="Carlier A."/>
            <person name="Qi S."/>
        </authorList>
    </citation>
    <scope>NUCLEOTIDE SEQUENCE [LARGE SCALE GENOMIC DNA]</scope>
    <source>
        <strain evidence="2 3">LMG 31460</strain>
    </source>
</reference>
<name>A0ABX1Z8U8_9BACL</name>